<dbReference type="AlphaFoldDB" id="A0AAQ3QCH2"/>
<dbReference type="EMBL" id="CP136893">
    <property type="protein sequence ID" value="WOL04486.1"/>
    <property type="molecule type" value="Genomic_DNA"/>
</dbReference>
<gene>
    <name evidence="2" type="ORF">Cni_G13207</name>
</gene>
<dbReference type="PANTHER" id="PTHR12136">
    <property type="entry name" value="ENHANCED DISEASE RESISTANCE-RELATED"/>
    <property type="match status" value="1"/>
</dbReference>
<dbReference type="InterPro" id="IPR009769">
    <property type="entry name" value="EDR2_C"/>
</dbReference>
<sequence>MEMVALMEMVAADWLKSDKREDDLGGRPGGTVQKYAAQGGDEFFFIVNIQVPGSTTYSLALYYMMNMPVESGPLVENFVRGDDAYRNSRKTNWISSICLSGNVILDSEGIASAFRDYYATLLGKETKPLLHVKCNSIYEAHGLDLLCLDDPFTMTEVFEVIRRAKNFKTPGPDGLNMEFYKKFWPLIGN</sequence>
<evidence type="ECO:0000313" key="3">
    <source>
        <dbReference type="Proteomes" id="UP001327560"/>
    </source>
</evidence>
<name>A0AAQ3QCH2_9LILI</name>
<organism evidence="2 3">
    <name type="scientific">Canna indica</name>
    <name type="common">Indian-shot</name>
    <dbReference type="NCBI Taxonomy" id="4628"/>
    <lineage>
        <taxon>Eukaryota</taxon>
        <taxon>Viridiplantae</taxon>
        <taxon>Streptophyta</taxon>
        <taxon>Embryophyta</taxon>
        <taxon>Tracheophyta</taxon>
        <taxon>Spermatophyta</taxon>
        <taxon>Magnoliopsida</taxon>
        <taxon>Liliopsida</taxon>
        <taxon>Zingiberales</taxon>
        <taxon>Cannaceae</taxon>
        <taxon>Canna</taxon>
    </lineage>
</organism>
<proteinExistence type="predicted"/>
<dbReference type="Pfam" id="PF07059">
    <property type="entry name" value="EDR2_C"/>
    <property type="match status" value="1"/>
</dbReference>
<dbReference type="Proteomes" id="UP001327560">
    <property type="component" value="Chromosome 4"/>
</dbReference>
<reference evidence="2 3" key="1">
    <citation type="submission" date="2023-10" db="EMBL/GenBank/DDBJ databases">
        <title>Chromosome-scale genome assembly provides insights into flower coloration mechanisms of Canna indica.</title>
        <authorList>
            <person name="Li C."/>
        </authorList>
    </citation>
    <scope>NUCLEOTIDE SEQUENCE [LARGE SCALE GENOMIC DNA]</scope>
    <source>
        <tissue evidence="2">Flower</tissue>
    </source>
</reference>
<evidence type="ECO:0000259" key="1">
    <source>
        <dbReference type="Pfam" id="PF07059"/>
    </source>
</evidence>
<dbReference type="PANTHER" id="PTHR12136:SF41">
    <property type="entry name" value="PLECKSTRIN HOMOLOGY (PH) AND LIPID-BINDING START DOMAINS-CONTAINING PROTEIN"/>
    <property type="match status" value="1"/>
</dbReference>
<keyword evidence="3" id="KW-1185">Reference proteome</keyword>
<protein>
    <submittedName>
        <fullName evidence="2">Protein ENHANCED DISEASE RESISTANCE 2-like</fullName>
    </submittedName>
</protein>
<dbReference type="InterPro" id="IPR045096">
    <property type="entry name" value="EDR2-like"/>
</dbReference>
<evidence type="ECO:0000313" key="2">
    <source>
        <dbReference type="EMBL" id="WOL04486.1"/>
    </source>
</evidence>
<accession>A0AAQ3QCH2</accession>
<feature type="domain" description="Protein ENHANCED DISEASE RESISTANCE 2 C-terminal" evidence="1">
    <location>
        <begin position="5"/>
        <end position="89"/>
    </location>
</feature>